<evidence type="ECO:0008006" key="4">
    <source>
        <dbReference type="Google" id="ProtNLM"/>
    </source>
</evidence>
<feature type="region of interest" description="Disordered" evidence="1">
    <location>
        <begin position="1"/>
        <end position="46"/>
    </location>
</feature>
<sequence>MAARRGGTGAEPRREGEQGGVEQLNVSRLGEDVDEARGGGGGVCKAMDDGEVLEEAVHGSPGEQEPRGGLEEELAEVVNYGGERQRGEAPA</sequence>
<keyword evidence="3" id="KW-1185">Reference proteome</keyword>
<dbReference type="EMBL" id="SPHZ02000007">
    <property type="protein sequence ID" value="KAF0907178.1"/>
    <property type="molecule type" value="Genomic_DNA"/>
</dbReference>
<dbReference type="AlphaFoldDB" id="A0A6G1D399"/>
<reference evidence="2 3" key="1">
    <citation type="submission" date="2019-11" db="EMBL/GenBank/DDBJ databases">
        <title>Whole genome sequence of Oryza granulata.</title>
        <authorList>
            <person name="Li W."/>
        </authorList>
    </citation>
    <scope>NUCLEOTIDE SEQUENCE [LARGE SCALE GENOMIC DNA]</scope>
    <source>
        <strain evidence="3">cv. Menghai</strain>
        <tissue evidence="2">Leaf</tissue>
    </source>
</reference>
<name>A0A6G1D399_9ORYZ</name>
<organism evidence="2 3">
    <name type="scientific">Oryza meyeriana var. granulata</name>
    <dbReference type="NCBI Taxonomy" id="110450"/>
    <lineage>
        <taxon>Eukaryota</taxon>
        <taxon>Viridiplantae</taxon>
        <taxon>Streptophyta</taxon>
        <taxon>Embryophyta</taxon>
        <taxon>Tracheophyta</taxon>
        <taxon>Spermatophyta</taxon>
        <taxon>Magnoliopsida</taxon>
        <taxon>Liliopsida</taxon>
        <taxon>Poales</taxon>
        <taxon>Poaceae</taxon>
        <taxon>BOP clade</taxon>
        <taxon>Oryzoideae</taxon>
        <taxon>Oryzeae</taxon>
        <taxon>Oryzinae</taxon>
        <taxon>Oryza</taxon>
        <taxon>Oryza meyeriana</taxon>
    </lineage>
</organism>
<dbReference type="Proteomes" id="UP000479710">
    <property type="component" value="Unassembled WGS sequence"/>
</dbReference>
<protein>
    <recommendedName>
        <fullName evidence="4">DUF834 domain-containing protein</fullName>
    </recommendedName>
</protein>
<gene>
    <name evidence="2" type="ORF">E2562_015690</name>
</gene>
<accession>A0A6G1D399</accession>
<evidence type="ECO:0000313" key="2">
    <source>
        <dbReference type="EMBL" id="KAF0907178.1"/>
    </source>
</evidence>
<proteinExistence type="predicted"/>
<comment type="caution">
    <text evidence="2">The sequence shown here is derived from an EMBL/GenBank/DDBJ whole genome shotgun (WGS) entry which is preliminary data.</text>
</comment>
<evidence type="ECO:0000313" key="3">
    <source>
        <dbReference type="Proteomes" id="UP000479710"/>
    </source>
</evidence>
<evidence type="ECO:0000256" key="1">
    <source>
        <dbReference type="SAM" id="MobiDB-lite"/>
    </source>
</evidence>